<name>A0ABW1XK75_9ALTE</name>
<comment type="caution">
    <text evidence="2">The sequence shown here is derived from an EMBL/GenBank/DDBJ whole genome shotgun (WGS) entry which is preliminary data.</text>
</comment>
<accession>A0ABW1XK75</accession>
<sequence length="410" mass="45020">MNLGKVTSALCLSASLSLPSMATDLINLKELPEWIQTASAREATVAQRGKVAIEQFNVDGEVIGEVVHAEGEDGTWYYNFNIGTASPVECYVFTEFDGAANSLHSIIEYSLSGAETLNKKELTDKFNFAVDSGVIGDTPYLLLDTLYKLSDGKAPVLGTLKGLAARTNDTLQVCVHNEMGYRSTFFEVFESFVNLFTKTEAQPEFFEMVHQITLNGMAVGYAREKYSVDSDNDVHQLTDTAFLIPVDANNVMRSDTLNDAWSRQDGSLINGYEHNIENGELASEFSIEFKDESWLVSGQMQGKEVNSTLEYNGWLLSSIGSYRAAAELLASDETSAEYQLWTSQADPTSAMKIVVSKLTDDNNANIKVDMGPMVLKYHSDEQGVMHNGVVMQGGMELGFAPLYSKGTPQP</sequence>
<dbReference type="EMBL" id="JBHSUS010000001">
    <property type="protein sequence ID" value="MFC6439054.1"/>
    <property type="molecule type" value="Genomic_DNA"/>
</dbReference>
<dbReference type="Proteomes" id="UP001596364">
    <property type="component" value="Unassembled WGS sequence"/>
</dbReference>
<evidence type="ECO:0000313" key="2">
    <source>
        <dbReference type="EMBL" id="MFC6439054.1"/>
    </source>
</evidence>
<reference evidence="3" key="1">
    <citation type="journal article" date="2019" name="Int. J. Syst. Evol. Microbiol.">
        <title>The Global Catalogue of Microorganisms (GCM) 10K type strain sequencing project: providing services to taxonomists for standard genome sequencing and annotation.</title>
        <authorList>
            <consortium name="The Broad Institute Genomics Platform"/>
            <consortium name="The Broad Institute Genome Sequencing Center for Infectious Disease"/>
            <person name="Wu L."/>
            <person name="Ma J."/>
        </authorList>
    </citation>
    <scope>NUCLEOTIDE SEQUENCE [LARGE SCALE GENOMIC DNA]</scope>
    <source>
        <strain evidence="3">CGMCC 1.16031</strain>
    </source>
</reference>
<feature type="signal peptide" evidence="1">
    <location>
        <begin position="1"/>
        <end position="22"/>
    </location>
</feature>
<evidence type="ECO:0008006" key="4">
    <source>
        <dbReference type="Google" id="ProtNLM"/>
    </source>
</evidence>
<organism evidence="2 3">
    <name type="scientific">Pseudobowmanella zhangzhouensis</name>
    <dbReference type="NCBI Taxonomy" id="1537679"/>
    <lineage>
        <taxon>Bacteria</taxon>
        <taxon>Pseudomonadati</taxon>
        <taxon>Pseudomonadota</taxon>
        <taxon>Gammaproteobacteria</taxon>
        <taxon>Alteromonadales</taxon>
        <taxon>Alteromonadaceae</taxon>
    </lineage>
</organism>
<keyword evidence="3" id="KW-1185">Reference proteome</keyword>
<proteinExistence type="predicted"/>
<feature type="chain" id="PRO_5046990164" description="Lipoprotein" evidence="1">
    <location>
        <begin position="23"/>
        <end position="410"/>
    </location>
</feature>
<protein>
    <recommendedName>
        <fullName evidence="4">Lipoprotein</fullName>
    </recommendedName>
</protein>
<gene>
    <name evidence="2" type="ORF">ACFP85_02660</name>
</gene>
<dbReference type="RefSeq" id="WP_131259156.1">
    <property type="nucleotide sequence ID" value="NZ_JBHSUS010000001.1"/>
</dbReference>
<evidence type="ECO:0000313" key="3">
    <source>
        <dbReference type="Proteomes" id="UP001596364"/>
    </source>
</evidence>
<evidence type="ECO:0000256" key="1">
    <source>
        <dbReference type="SAM" id="SignalP"/>
    </source>
</evidence>
<keyword evidence="1" id="KW-0732">Signal</keyword>